<dbReference type="InterPro" id="IPR024768">
    <property type="entry name" value="Marf1"/>
</dbReference>
<feature type="domain" description="NYN" evidence="1">
    <location>
        <begin position="38"/>
        <end position="141"/>
    </location>
</feature>
<dbReference type="GO" id="GO:0010468">
    <property type="term" value="P:regulation of gene expression"/>
    <property type="evidence" value="ECO:0007669"/>
    <property type="project" value="InterPro"/>
</dbReference>
<evidence type="ECO:0000313" key="2">
    <source>
        <dbReference type="EMBL" id="KAG7541949.1"/>
    </source>
</evidence>
<proteinExistence type="predicted"/>
<sequence length="372" mass="42237">MSDTDETMSVFDKYVSENSLSSAETIDPIEKYLNADACIFWDMGSYPIPNGVDPCLVVEKIKSELADIGCRVDVSIHAYGNKDTFSDGELLSKFSAAEIKIDLLPEGDKDAGIFSMLVDMFQWALKSSSTRNLIVLSKNMDNPDVLKHFASLWRWKCGLILSPTWVPEVLMEETAHNVFDQNKRKADTLADSDHPSKTLKVTEYISSSAAPNIFLDNSAETMSRLFPIPTTAREMCRKTLLFWVIEDENMPAVSEFWSKHDEITLALLKEGYRGRKTINGYVVNPKLPKEHFRDGYGEHGITIYLDPEGDESIRYNKMLLHLLYWAYMMESESNLVVLSRNQNFGQGTKFDRVRETLEELSIKVAVLNPDKV</sequence>
<accession>A0A8T1YAK7</accession>
<comment type="caution">
    <text evidence="2">The sequence shown here is derived from an EMBL/GenBank/DDBJ whole genome shotgun (WGS) entry which is preliminary data.</text>
</comment>
<name>A0A8T1YAK7_9BRAS</name>
<reference evidence="2 3" key="1">
    <citation type="submission" date="2020-12" db="EMBL/GenBank/DDBJ databases">
        <title>Concerted genomic and epigenomic changes stabilize Arabidopsis allopolyploids.</title>
        <authorList>
            <person name="Chen Z."/>
        </authorList>
    </citation>
    <scope>NUCLEOTIDE SEQUENCE [LARGE SCALE GENOMIC DNA]</scope>
    <source>
        <strain evidence="2">Allo738</strain>
        <tissue evidence="2">Leaf</tissue>
    </source>
</reference>
<protein>
    <submittedName>
        <fullName evidence="2">NYN domain limkain-b1-type</fullName>
    </submittedName>
</protein>
<dbReference type="GO" id="GO:0005777">
    <property type="term" value="C:peroxisome"/>
    <property type="evidence" value="ECO:0007669"/>
    <property type="project" value="InterPro"/>
</dbReference>
<organism evidence="2 3">
    <name type="scientific">Arabidopsis thaliana x Arabidopsis arenosa</name>
    <dbReference type="NCBI Taxonomy" id="1240361"/>
    <lineage>
        <taxon>Eukaryota</taxon>
        <taxon>Viridiplantae</taxon>
        <taxon>Streptophyta</taxon>
        <taxon>Embryophyta</taxon>
        <taxon>Tracheophyta</taxon>
        <taxon>Spermatophyta</taxon>
        <taxon>Magnoliopsida</taxon>
        <taxon>eudicotyledons</taxon>
        <taxon>Gunneridae</taxon>
        <taxon>Pentapetalae</taxon>
        <taxon>rosids</taxon>
        <taxon>malvids</taxon>
        <taxon>Brassicales</taxon>
        <taxon>Brassicaceae</taxon>
        <taxon>Camelineae</taxon>
        <taxon>Arabidopsis</taxon>
    </lineage>
</organism>
<gene>
    <name evidence="2" type="ORF">ISN45_Aa07g019890</name>
</gene>
<dbReference type="CDD" id="cd10910">
    <property type="entry name" value="PIN_limkain_b1_N_like"/>
    <property type="match status" value="1"/>
</dbReference>
<dbReference type="Pfam" id="PF01936">
    <property type="entry name" value="NYN"/>
    <property type="match status" value="1"/>
</dbReference>
<evidence type="ECO:0000259" key="1">
    <source>
        <dbReference type="Pfam" id="PF01936"/>
    </source>
</evidence>
<dbReference type="PANTHER" id="PTHR14379">
    <property type="entry name" value="LIMKAIN B LKAP"/>
    <property type="match status" value="1"/>
</dbReference>
<keyword evidence="3" id="KW-1185">Reference proteome</keyword>
<dbReference type="EMBL" id="JAEFBK010000012">
    <property type="protein sequence ID" value="KAG7541949.1"/>
    <property type="molecule type" value="Genomic_DNA"/>
</dbReference>
<dbReference type="InterPro" id="IPR021139">
    <property type="entry name" value="NYN"/>
</dbReference>
<dbReference type="GO" id="GO:0004540">
    <property type="term" value="F:RNA nuclease activity"/>
    <property type="evidence" value="ECO:0007669"/>
    <property type="project" value="InterPro"/>
</dbReference>
<dbReference type="PANTHER" id="PTHR14379:SF3">
    <property type="entry name" value="MEIOSIS REGULATOR AND MRNA STABILITY FACTOR 1"/>
    <property type="match status" value="1"/>
</dbReference>
<evidence type="ECO:0000313" key="3">
    <source>
        <dbReference type="Proteomes" id="UP000694240"/>
    </source>
</evidence>
<dbReference type="Proteomes" id="UP000694240">
    <property type="component" value="Chromosome 12"/>
</dbReference>
<dbReference type="AlphaFoldDB" id="A0A8T1YAK7"/>